<dbReference type="InterPro" id="IPR003594">
    <property type="entry name" value="HATPase_dom"/>
</dbReference>
<dbReference type="SUPFAM" id="SSF55874">
    <property type="entry name" value="ATPase domain of HSP90 chaperone/DNA topoisomerase II/histidine kinase"/>
    <property type="match status" value="1"/>
</dbReference>
<dbReference type="PANTHER" id="PTHR45436:SF1">
    <property type="entry name" value="SENSOR PROTEIN QSEC"/>
    <property type="match status" value="1"/>
</dbReference>
<feature type="transmembrane region" description="Helical" evidence="10">
    <location>
        <begin position="31"/>
        <end position="51"/>
    </location>
</feature>
<feature type="domain" description="Histidine kinase" evidence="11">
    <location>
        <begin position="264"/>
        <end position="477"/>
    </location>
</feature>
<keyword evidence="9 10" id="KW-0472">Membrane</keyword>
<accession>A0A318IC14</accession>
<comment type="caution">
    <text evidence="12">The sequence shown here is derived from an EMBL/GenBank/DDBJ whole genome shotgun (WGS) entry which is preliminary data.</text>
</comment>
<dbReference type="InterPro" id="IPR003661">
    <property type="entry name" value="HisK_dim/P_dom"/>
</dbReference>
<dbReference type="Proteomes" id="UP000247755">
    <property type="component" value="Unassembled WGS sequence"/>
</dbReference>
<comment type="subcellular location">
    <subcellularLocation>
        <location evidence="2">Membrane</location>
    </subcellularLocation>
</comment>
<evidence type="ECO:0000256" key="4">
    <source>
        <dbReference type="ARBA" id="ARBA00022553"/>
    </source>
</evidence>
<dbReference type="PRINTS" id="PR00344">
    <property type="entry name" value="BCTRLSENSOR"/>
</dbReference>
<dbReference type="GO" id="GO:0005886">
    <property type="term" value="C:plasma membrane"/>
    <property type="evidence" value="ECO:0007669"/>
    <property type="project" value="TreeGrafter"/>
</dbReference>
<dbReference type="InterPro" id="IPR013727">
    <property type="entry name" value="2CSK_N"/>
</dbReference>
<dbReference type="PROSITE" id="PS50109">
    <property type="entry name" value="HIS_KIN"/>
    <property type="match status" value="1"/>
</dbReference>
<keyword evidence="8 10" id="KW-1133">Transmembrane helix</keyword>
<protein>
    <recommendedName>
        <fullName evidence="3">histidine kinase</fullName>
        <ecNumber evidence="3">2.7.13.3</ecNumber>
    </recommendedName>
</protein>
<dbReference type="Pfam" id="PF00512">
    <property type="entry name" value="HisKA"/>
    <property type="match status" value="1"/>
</dbReference>
<dbReference type="EMBL" id="QJJY01000017">
    <property type="protein sequence ID" value="PXX29232.1"/>
    <property type="molecule type" value="Genomic_DNA"/>
</dbReference>
<dbReference type="EC" id="2.7.13.3" evidence="3"/>
<evidence type="ECO:0000313" key="13">
    <source>
        <dbReference type="Proteomes" id="UP000247755"/>
    </source>
</evidence>
<evidence type="ECO:0000256" key="5">
    <source>
        <dbReference type="ARBA" id="ARBA00022679"/>
    </source>
</evidence>
<dbReference type="Gene3D" id="3.30.565.10">
    <property type="entry name" value="Histidine kinase-like ATPase, C-terminal domain"/>
    <property type="match status" value="1"/>
</dbReference>
<comment type="catalytic activity">
    <reaction evidence="1">
        <text>ATP + protein L-histidine = ADP + protein N-phospho-L-histidine.</text>
        <dbReference type="EC" id="2.7.13.3"/>
    </reaction>
</comment>
<evidence type="ECO:0000256" key="7">
    <source>
        <dbReference type="ARBA" id="ARBA00022777"/>
    </source>
</evidence>
<dbReference type="CDD" id="cd00082">
    <property type="entry name" value="HisKA"/>
    <property type="match status" value="1"/>
</dbReference>
<feature type="transmembrane region" description="Helical" evidence="10">
    <location>
        <begin position="185"/>
        <end position="203"/>
    </location>
</feature>
<dbReference type="InterPro" id="IPR036097">
    <property type="entry name" value="HisK_dim/P_sf"/>
</dbReference>
<evidence type="ECO:0000256" key="3">
    <source>
        <dbReference type="ARBA" id="ARBA00012438"/>
    </source>
</evidence>
<dbReference type="InterPro" id="IPR036890">
    <property type="entry name" value="HATPase_C_sf"/>
</dbReference>
<organism evidence="12 13">
    <name type="scientific">Burkholderia pyrrocinia</name>
    <name type="common">Pseudomonas pyrrocinia</name>
    <dbReference type="NCBI Taxonomy" id="60550"/>
    <lineage>
        <taxon>Bacteria</taxon>
        <taxon>Pseudomonadati</taxon>
        <taxon>Pseudomonadota</taxon>
        <taxon>Betaproteobacteria</taxon>
        <taxon>Burkholderiales</taxon>
        <taxon>Burkholderiaceae</taxon>
        <taxon>Burkholderia</taxon>
        <taxon>Burkholderia cepacia complex</taxon>
    </lineage>
</organism>
<reference evidence="12 13" key="1">
    <citation type="submission" date="2018-05" db="EMBL/GenBank/DDBJ databases">
        <title>Comparative genomics of bacterial root endophytes of switchgrass collected from native prairies over two seasons.</title>
        <authorList>
            <person name="Tang Y."/>
        </authorList>
    </citation>
    <scope>NUCLEOTIDE SEQUENCE [LARGE SCALE GENOMIC DNA]</scope>
    <source>
        <strain evidence="12 13">NFIX32</strain>
    </source>
</reference>
<name>A0A318IC14_BURPY</name>
<evidence type="ECO:0000256" key="9">
    <source>
        <dbReference type="ARBA" id="ARBA00023136"/>
    </source>
</evidence>
<dbReference type="Pfam" id="PF02518">
    <property type="entry name" value="HATPase_c"/>
    <property type="match status" value="1"/>
</dbReference>
<dbReference type="GO" id="GO:0000155">
    <property type="term" value="F:phosphorelay sensor kinase activity"/>
    <property type="evidence" value="ECO:0007669"/>
    <property type="project" value="InterPro"/>
</dbReference>
<evidence type="ECO:0000256" key="6">
    <source>
        <dbReference type="ARBA" id="ARBA00022692"/>
    </source>
</evidence>
<sequence>MTLPTAPATPARFGISEKERNGMAHSLRGRLLWWLLLPLAVFVLIAGAMSYDTARTTAGLVQDSALVASARTIGEDVEWRNGLPVADVPPAALEIFESPSQDSVFYKVIDGHDRLLAGTPALDVPARHGIEPTLYDTTLDGVPLRAVAYDRQLYDEGQIETVTVVVAKTTRSRNAMVATIWRPQLVRLSLMLMLAVVLVYLGLTFELRPLMKLKDDVADRGPMELEPIRPERLQHELRPIVDAINQCIARLNTHTATQRRFIADAAHQLRTPIAVLDTQIQYAQRRGNGDPELASVLDSMQRSSRKMADVTDKLLLLAHAEATPPTLLTHRVDLAAVVSSVLEETIVLAQRRDIDLGADLGERLDVAGSDSLLTALVMNLVDNAVRYTQPGGCVTVAARRDGDAIVLDVIDNGPGIPAEARPHVFKRFYRVSADTEGSGLGLAIVREIAQAHGGSVSLAPGPGNRGIVVTVRLPAYD</sequence>
<dbReference type="Pfam" id="PF08521">
    <property type="entry name" value="2CSK_N"/>
    <property type="match status" value="1"/>
</dbReference>
<dbReference type="AlphaFoldDB" id="A0A318IC14"/>
<dbReference type="InterPro" id="IPR050428">
    <property type="entry name" value="TCS_sensor_his_kinase"/>
</dbReference>
<keyword evidence="4" id="KW-0597">Phosphoprotein</keyword>
<proteinExistence type="predicted"/>
<evidence type="ECO:0000256" key="10">
    <source>
        <dbReference type="SAM" id="Phobius"/>
    </source>
</evidence>
<keyword evidence="5" id="KW-0808">Transferase</keyword>
<evidence type="ECO:0000256" key="2">
    <source>
        <dbReference type="ARBA" id="ARBA00004370"/>
    </source>
</evidence>
<keyword evidence="6 10" id="KW-0812">Transmembrane</keyword>
<gene>
    <name evidence="12" type="ORF">NA66_101720</name>
</gene>
<evidence type="ECO:0000256" key="1">
    <source>
        <dbReference type="ARBA" id="ARBA00000085"/>
    </source>
</evidence>
<dbReference type="InterPro" id="IPR004358">
    <property type="entry name" value="Sig_transdc_His_kin-like_C"/>
</dbReference>
<keyword evidence="7 12" id="KW-0418">Kinase</keyword>
<dbReference type="SMART" id="SM00388">
    <property type="entry name" value="HisKA"/>
    <property type="match status" value="1"/>
</dbReference>
<dbReference type="Gene3D" id="1.10.287.130">
    <property type="match status" value="1"/>
</dbReference>
<dbReference type="SUPFAM" id="SSF47384">
    <property type="entry name" value="Homodimeric domain of signal transducing histidine kinase"/>
    <property type="match status" value="1"/>
</dbReference>
<dbReference type="SMART" id="SM00387">
    <property type="entry name" value="HATPase_c"/>
    <property type="match status" value="1"/>
</dbReference>
<dbReference type="CDD" id="cd00075">
    <property type="entry name" value="HATPase"/>
    <property type="match status" value="1"/>
</dbReference>
<evidence type="ECO:0000259" key="11">
    <source>
        <dbReference type="PROSITE" id="PS50109"/>
    </source>
</evidence>
<evidence type="ECO:0000313" key="12">
    <source>
        <dbReference type="EMBL" id="PXX29232.1"/>
    </source>
</evidence>
<evidence type="ECO:0000256" key="8">
    <source>
        <dbReference type="ARBA" id="ARBA00022989"/>
    </source>
</evidence>
<dbReference type="InterPro" id="IPR005467">
    <property type="entry name" value="His_kinase_dom"/>
</dbReference>
<dbReference type="PANTHER" id="PTHR45436">
    <property type="entry name" value="SENSOR HISTIDINE KINASE YKOH"/>
    <property type="match status" value="1"/>
</dbReference>